<protein>
    <submittedName>
        <fullName evidence="2">Membrane protein</fullName>
    </submittedName>
</protein>
<dbReference type="EMBL" id="UHFF01000002">
    <property type="protein sequence ID" value="SUN45938.1"/>
    <property type="molecule type" value="Genomic_DNA"/>
</dbReference>
<dbReference type="Proteomes" id="UP000254461">
    <property type="component" value="Unassembled WGS sequence"/>
</dbReference>
<name>A0A380JNV4_9STRE</name>
<feature type="transmembrane region" description="Helical" evidence="1">
    <location>
        <begin position="20"/>
        <end position="40"/>
    </location>
</feature>
<dbReference type="RefSeq" id="WP_037578736.1">
    <property type="nucleotide sequence ID" value="NZ_LR134273.1"/>
</dbReference>
<reference evidence="2 3" key="1">
    <citation type="submission" date="2018-06" db="EMBL/GenBank/DDBJ databases">
        <authorList>
            <consortium name="Pathogen Informatics"/>
            <person name="Doyle S."/>
        </authorList>
    </citation>
    <scope>NUCLEOTIDE SEQUENCE [LARGE SCALE GENOMIC DNA]</scope>
    <source>
        <strain evidence="2 3">NCTC12092</strain>
    </source>
</reference>
<evidence type="ECO:0000313" key="3">
    <source>
        <dbReference type="Proteomes" id="UP000254461"/>
    </source>
</evidence>
<feature type="transmembrane region" description="Helical" evidence="1">
    <location>
        <begin position="204"/>
        <end position="226"/>
    </location>
</feature>
<proteinExistence type="predicted"/>
<evidence type="ECO:0000313" key="2">
    <source>
        <dbReference type="EMBL" id="SUN45938.1"/>
    </source>
</evidence>
<feature type="transmembrane region" description="Helical" evidence="1">
    <location>
        <begin position="107"/>
        <end position="128"/>
    </location>
</feature>
<evidence type="ECO:0000256" key="1">
    <source>
        <dbReference type="SAM" id="Phobius"/>
    </source>
</evidence>
<accession>A0A380JNV4</accession>
<feature type="transmembrane region" description="Helical" evidence="1">
    <location>
        <begin position="148"/>
        <end position="165"/>
    </location>
</feature>
<dbReference type="AlphaFoldDB" id="A0A380JNV4"/>
<dbReference type="InterPro" id="IPR021509">
    <property type="entry name" value="DUF3169"/>
</dbReference>
<sequence>MKAFMTEKDSTLVRILKSLLLGSGVGLVVGGLVGFGLARFNILENGFPISEEDIITGIKWAMRPLVIVLMLLSIYDIYQVVKEYARYIKLSDDETEELYRYINLKHAYALGFSAMAMVLNIVVFSLGYRVTIANNASYLGLTFPIYEAILFVVISVLHAYILKVYTRIRGVKMTLAPTLKELKQNILQQDEAELQANYQMSFEVVMGLSGFILPGIYVILLLLSMILQRVELTGLIITASIHLYILVKSFKSAHDFYR</sequence>
<gene>
    <name evidence="2" type="ORF">NCTC12092_00759</name>
</gene>
<feature type="transmembrane region" description="Helical" evidence="1">
    <location>
        <begin position="232"/>
        <end position="250"/>
    </location>
</feature>
<organism evidence="2 3">
    <name type="scientific">Streptococcus equi subsp. equi</name>
    <dbReference type="NCBI Taxonomy" id="148942"/>
    <lineage>
        <taxon>Bacteria</taxon>
        <taxon>Bacillati</taxon>
        <taxon>Bacillota</taxon>
        <taxon>Bacilli</taxon>
        <taxon>Lactobacillales</taxon>
        <taxon>Streptococcaceae</taxon>
        <taxon>Streptococcus</taxon>
    </lineage>
</organism>
<dbReference type="Pfam" id="PF11368">
    <property type="entry name" value="DUF3169"/>
    <property type="match status" value="1"/>
</dbReference>
<keyword evidence="1" id="KW-1133">Transmembrane helix</keyword>
<feature type="transmembrane region" description="Helical" evidence="1">
    <location>
        <begin position="60"/>
        <end position="78"/>
    </location>
</feature>
<keyword evidence="1" id="KW-0812">Transmembrane</keyword>
<keyword evidence="1" id="KW-0472">Membrane</keyword>